<dbReference type="EMBL" id="CBTK010000024">
    <property type="protein sequence ID" value="CDH43359.1"/>
    <property type="molecule type" value="Genomic_DNA"/>
</dbReference>
<evidence type="ECO:0000259" key="9">
    <source>
        <dbReference type="PROSITE" id="PS50883"/>
    </source>
</evidence>
<evidence type="ECO:0000259" key="8">
    <source>
        <dbReference type="PROSITE" id="PS50113"/>
    </source>
</evidence>
<feature type="domain" description="PAS" evidence="7">
    <location>
        <begin position="446"/>
        <end position="489"/>
    </location>
</feature>
<dbReference type="NCBIfam" id="TIGR00229">
    <property type="entry name" value="sensory_box"/>
    <property type="match status" value="4"/>
</dbReference>
<dbReference type="InterPro" id="IPR013655">
    <property type="entry name" value="PAS_fold_3"/>
</dbReference>
<dbReference type="Gene3D" id="3.30.70.270">
    <property type="match status" value="1"/>
</dbReference>
<dbReference type="Pfam" id="PF13426">
    <property type="entry name" value="PAS_9"/>
    <property type="match status" value="1"/>
</dbReference>
<feature type="transmembrane region" description="Helical" evidence="6">
    <location>
        <begin position="9"/>
        <end position="28"/>
    </location>
</feature>
<evidence type="ECO:0000256" key="4">
    <source>
        <dbReference type="ARBA" id="ARBA00051114"/>
    </source>
</evidence>
<evidence type="ECO:0000256" key="3">
    <source>
        <dbReference type="ARBA" id="ARBA00022636"/>
    </source>
</evidence>
<dbReference type="InterPro" id="IPR029787">
    <property type="entry name" value="Nucleotide_cyclase"/>
</dbReference>
<dbReference type="InterPro" id="IPR043128">
    <property type="entry name" value="Rev_trsase/Diguanyl_cyclase"/>
</dbReference>
<dbReference type="SMART" id="SM00086">
    <property type="entry name" value="PAC"/>
    <property type="match status" value="4"/>
</dbReference>
<dbReference type="InterPro" id="IPR052155">
    <property type="entry name" value="Biofilm_reg_signaling"/>
</dbReference>
<feature type="domain" description="GGDEF" evidence="10">
    <location>
        <begin position="1132"/>
        <end position="1266"/>
    </location>
</feature>
<dbReference type="Gene3D" id="3.20.20.450">
    <property type="entry name" value="EAL domain"/>
    <property type="match status" value="1"/>
</dbReference>
<dbReference type="InterPro" id="IPR029016">
    <property type="entry name" value="GAF-like_dom_sf"/>
</dbReference>
<dbReference type="Pfam" id="PF13185">
    <property type="entry name" value="GAF_2"/>
    <property type="match status" value="1"/>
</dbReference>
<proteinExistence type="predicted"/>
<dbReference type="InterPro" id="IPR001610">
    <property type="entry name" value="PAC"/>
</dbReference>
<dbReference type="InterPro" id="IPR000014">
    <property type="entry name" value="PAS"/>
</dbReference>
<dbReference type="SMART" id="SM00052">
    <property type="entry name" value="EAL"/>
    <property type="match status" value="1"/>
</dbReference>
<dbReference type="InterPro" id="IPR000160">
    <property type="entry name" value="GGDEF_dom"/>
</dbReference>
<dbReference type="InterPro" id="IPR001633">
    <property type="entry name" value="EAL_dom"/>
</dbReference>
<reference evidence="11 12" key="1">
    <citation type="journal article" date="2014" name="ISME J.">
        <title>Candidatus Competibacter-lineage genomes retrieved from metagenomes reveal functional metabolic diversity.</title>
        <authorList>
            <person name="McIlroy S.J."/>
            <person name="Albertsen M."/>
            <person name="Andresen E.K."/>
            <person name="Saunders A.M."/>
            <person name="Kristiansen R."/>
            <person name="Stokholm-Bjerregaard M."/>
            <person name="Nielsen K.L."/>
            <person name="Nielsen P.H."/>
        </authorList>
    </citation>
    <scope>NUCLEOTIDE SEQUENCE [LARGE SCALE GENOMIC DNA]</scope>
    <source>
        <strain evidence="11 12">Run_B_J11</strain>
    </source>
</reference>
<dbReference type="SUPFAM" id="SSF141868">
    <property type="entry name" value="EAL domain-like"/>
    <property type="match status" value="1"/>
</dbReference>
<dbReference type="RefSeq" id="WP_081756059.1">
    <property type="nucleotide sequence ID" value="NZ_CBTK010000024.1"/>
</dbReference>
<dbReference type="OrthoDB" id="8553030at2"/>
<keyword evidence="6" id="KW-0812">Transmembrane</keyword>
<dbReference type="InterPro" id="IPR013767">
    <property type="entry name" value="PAS_fold"/>
</dbReference>
<dbReference type="CDD" id="cd18774">
    <property type="entry name" value="PDC2_HK_sensor"/>
    <property type="match status" value="1"/>
</dbReference>
<dbReference type="Gene3D" id="3.30.450.40">
    <property type="match status" value="1"/>
</dbReference>
<dbReference type="CDD" id="cd00130">
    <property type="entry name" value="PAS"/>
    <property type="match status" value="4"/>
</dbReference>
<evidence type="ECO:0000259" key="7">
    <source>
        <dbReference type="PROSITE" id="PS50112"/>
    </source>
</evidence>
<dbReference type="PANTHER" id="PTHR44757:SF2">
    <property type="entry name" value="BIOFILM ARCHITECTURE MAINTENANCE PROTEIN MBAA"/>
    <property type="match status" value="1"/>
</dbReference>
<keyword evidence="5" id="KW-0175">Coiled coil</keyword>
<dbReference type="InterPro" id="IPR003018">
    <property type="entry name" value="GAF"/>
</dbReference>
<comment type="cofactor">
    <cofactor evidence="1">
        <name>Mg(2+)</name>
        <dbReference type="ChEBI" id="CHEBI:18420"/>
    </cofactor>
</comment>
<dbReference type="FunFam" id="3.30.70.270:FF:000001">
    <property type="entry name" value="Diguanylate cyclase domain protein"/>
    <property type="match status" value="1"/>
</dbReference>
<keyword evidence="3" id="KW-0973">c-di-GMP</keyword>
<dbReference type="SMART" id="SM00091">
    <property type="entry name" value="PAS"/>
    <property type="match status" value="4"/>
</dbReference>
<dbReference type="GO" id="GO:0071111">
    <property type="term" value="F:cyclic-guanylate-specific phosphodiesterase activity"/>
    <property type="evidence" value="ECO:0007669"/>
    <property type="project" value="UniProtKB-EC"/>
</dbReference>
<evidence type="ECO:0000256" key="5">
    <source>
        <dbReference type="SAM" id="Coils"/>
    </source>
</evidence>
<dbReference type="PANTHER" id="PTHR44757">
    <property type="entry name" value="DIGUANYLATE CYCLASE DGCP"/>
    <property type="match status" value="1"/>
</dbReference>
<evidence type="ECO:0000259" key="10">
    <source>
        <dbReference type="PROSITE" id="PS50887"/>
    </source>
</evidence>
<dbReference type="PROSITE" id="PS50883">
    <property type="entry name" value="EAL"/>
    <property type="match status" value="1"/>
</dbReference>
<evidence type="ECO:0000256" key="1">
    <source>
        <dbReference type="ARBA" id="ARBA00001946"/>
    </source>
</evidence>
<feature type="domain" description="PAS" evidence="7">
    <location>
        <begin position="726"/>
        <end position="768"/>
    </location>
</feature>
<dbReference type="InterPro" id="IPR000700">
    <property type="entry name" value="PAS-assoc_C"/>
</dbReference>
<comment type="caution">
    <text evidence="11">The sequence shown here is derived from an EMBL/GenBank/DDBJ whole genome shotgun (WGS) entry which is preliminary data.</text>
</comment>
<feature type="transmembrane region" description="Helical" evidence="6">
    <location>
        <begin position="48"/>
        <end position="69"/>
    </location>
</feature>
<dbReference type="NCBIfam" id="TIGR00254">
    <property type="entry name" value="GGDEF"/>
    <property type="match status" value="1"/>
</dbReference>
<dbReference type="InterPro" id="IPR035965">
    <property type="entry name" value="PAS-like_dom_sf"/>
</dbReference>
<keyword evidence="6" id="KW-0472">Membrane</keyword>
<dbReference type="Pfam" id="PF00563">
    <property type="entry name" value="EAL"/>
    <property type="match status" value="1"/>
</dbReference>
<dbReference type="CDD" id="cd01948">
    <property type="entry name" value="EAL"/>
    <property type="match status" value="1"/>
</dbReference>
<dbReference type="Pfam" id="PF13188">
    <property type="entry name" value="PAS_8"/>
    <property type="match status" value="1"/>
</dbReference>
<feature type="domain" description="PAS" evidence="7">
    <location>
        <begin position="975"/>
        <end position="1021"/>
    </location>
</feature>
<dbReference type="PROSITE" id="PS50112">
    <property type="entry name" value="PAS"/>
    <property type="match status" value="4"/>
</dbReference>
<feature type="domain" description="PAS" evidence="7">
    <location>
        <begin position="854"/>
        <end position="925"/>
    </location>
</feature>
<protein>
    <recommendedName>
        <fullName evidence="2">cyclic-guanylate-specific phosphodiesterase</fullName>
        <ecNumber evidence="2">3.1.4.52</ecNumber>
    </recommendedName>
</protein>
<dbReference type="GO" id="GO:0071732">
    <property type="term" value="P:cellular response to nitric oxide"/>
    <property type="evidence" value="ECO:0007669"/>
    <property type="project" value="UniProtKB-ARBA"/>
</dbReference>
<evidence type="ECO:0000256" key="6">
    <source>
        <dbReference type="SAM" id="Phobius"/>
    </source>
</evidence>
<evidence type="ECO:0000313" key="11">
    <source>
        <dbReference type="EMBL" id="CDH43359.1"/>
    </source>
</evidence>
<dbReference type="PROSITE" id="PS50113">
    <property type="entry name" value="PAC"/>
    <property type="match status" value="2"/>
</dbReference>
<feature type="domain" description="EAL" evidence="9">
    <location>
        <begin position="1275"/>
        <end position="1529"/>
    </location>
</feature>
<feature type="domain" description="PAC" evidence="8">
    <location>
        <begin position="493"/>
        <end position="545"/>
    </location>
</feature>
<name>A0A7U7J2N4_9GAMM</name>
<dbReference type="PROSITE" id="PS50887">
    <property type="entry name" value="GGDEF"/>
    <property type="match status" value="1"/>
</dbReference>
<comment type="catalytic activity">
    <reaction evidence="4">
        <text>3',3'-c-di-GMP + H2O = 5'-phosphoguanylyl(3'-&gt;5')guanosine + H(+)</text>
        <dbReference type="Rhea" id="RHEA:24902"/>
        <dbReference type="ChEBI" id="CHEBI:15377"/>
        <dbReference type="ChEBI" id="CHEBI:15378"/>
        <dbReference type="ChEBI" id="CHEBI:58754"/>
        <dbReference type="ChEBI" id="CHEBI:58805"/>
        <dbReference type="EC" id="3.1.4.52"/>
    </reaction>
    <physiologicalReaction direction="left-to-right" evidence="4">
        <dbReference type="Rhea" id="RHEA:24903"/>
    </physiologicalReaction>
</comment>
<dbReference type="SUPFAM" id="SSF55781">
    <property type="entry name" value="GAF domain-like"/>
    <property type="match status" value="1"/>
</dbReference>
<feature type="domain" description="PAC" evidence="8">
    <location>
        <begin position="1048"/>
        <end position="1100"/>
    </location>
</feature>
<gene>
    <name evidence="11" type="ORF">BN874_120010</name>
</gene>
<dbReference type="FunFam" id="3.20.20.450:FF:000001">
    <property type="entry name" value="Cyclic di-GMP phosphodiesterase yahA"/>
    <property type="match status" value="1"/>
</dbReference>
<dbReference type="Pfam" id="PF08447">
    <property type="entry name" value="PAS_3"/>
    <property type="match status" value="1"/>
</dbReference>
<evidence type="ECO:0000256" key="2">
    <source>
        <dbReference type="ARBA" id="ARBA00012282"/>
    </source>
</evidence>
<dbReference type="SUPFAM" id="SSF55785">
    <property type="entry name" value="PYP-like sensor domain (PAS domain)"/>
    <property type="match status" value="4"/>
</dbReference>
<organism evidence="11 12">
    <name type="scientific">Candidatus Contendobacter odensis Run_B_J11</name>
    <dbReference type="NCBI Taxonomy" id="1400861"/>
    <lineage>
        <taxon>Bacteria</taxon>
        <taxon>Pseudomonadati</taxon>
        <taxon>Pseudomonadota</taxon>
        <taxon>Gammaproteobacteria</taxon>
        <taxon>Candidatus Competibacteraceae</taxon>
        <taxon>Candidatus Contendibacter</taxon>
    </lineage>
</organism>
<keyword evidence="6" id="KW-1133">Transmembrane helix</keyword>
<evidence type="ECO:0000313" key="12">
    <source>
        <dbReference type="Proteomes" id="UP000019184"/>
    </source>
</evidence>
<dbReference type="SUPFAM" id="SSF55073">
    <property type="entry name" value="Nucleotide cyclase"/>
    <property type="match status" value="1"/>
</dbReference>
<dbReference type="EC" id="3.1.4.52" evidence="2"/>
<dbReference type="SMART" id="SM00065">
    <property type="entry name" value="GAF"/>
    <property type="match status" value="1"/>
</dbReference>
<dbReference type="Proteomes" id="UP000019184">
    <property type="component" value="Unassembled WGS sequence"/>
</dbReference>
<dbReference type="Pfam" id="PF00990">
    <property type="entry name" value="GGDEF"/>
    <property type="match status" value="1"/>
</dbReference>
<sequence length="1538" mass="171682">MPSSSRRPLTVGSVALLYMAFAALWIIASDGLLSLVIADPALLTWLSIIKGLTFVTVTAGLLFLLLRGWRESLITTGVEDAAPPEPRRRYWALTFFSLALLPPLLGFGIVQLHGPQLEREAYANLQAIADLKANQIIQWLGERQGDSEIQTRSASFAAQVEQWLRQDDAMQRAEIVGRLESLRSAYGYEGVMLLDTQGQIRINLGGHAGVPMPLQPLLTQALATGQVQRSDLYRDEAGQIHLDWVAPLMVAEREGQRPVAVVVLHIGPKNLLFPVIRRWPTASPSAETLLVRRDGESVLFLNELRHRPDAALSLRQPLNSPDLPAAVAVRTGETGVQHGIDYRGEPVLAAFRPVGDTGWHLVAKIDHAEVMAPLDRLVFWVSVVALFAVAAVTAAALALWSQQQRAHRFELLAQAAHHDRLLRQFYDLPFVGMAITSPESKRWLQFNDRLCEILGYPRAELADMTWAEITHPDDLEANVAEFERVLRGDSEGYRMDKRFIRKDGAVVFAAIDVKCLRRKDGQVETFIATINDITERQRATEQIRKLNRLYRVLSNINQTIVRRKEPEWMFREACHIAVRDGGFRMAWIGLLNPQTGWVRPVAQAGQVGDYVNEAHITLVGPRSEGPAGVALRTGQTTVCNNIEHDSAMGPWREKALALGYRALIALPLTVQGAIRGAISLYADEADFFDAEEITLMEELAGDIAYALEIAEADAAHLEAEQALRESQERFRRAIDEAPFPIMIHAENGEVLALSRTWTEISGYARADIPTIADWTGLAYGERQQAVRVVINQLYDLQQRVAQGEYRITCKDGSQRDWEFSSVALGSLADGRRLAMSMAADVTERNWALVALRQRELQYRHLFEAHPLPMWVYDLETLSFLAVNDAAIQHYGFSRDQFLNMTIADIRPPEAVPRLLDNIAQVQNHHIDEAGIWKHRKKDGSLIEVEITSHILEFAGRRAEVVLAHDVTERLRAEERLRQAATVFENTREGITITDADERILRVNRAFCDLTGYTEAEVQGQTPRLLHSGRQTPAFYAAMWVSLRATGHWQGEIWNRRKDGKEFPELLSISAVKNATGVVTHYVGVFTDLSSLKASEQRLDFLAHYDPLTGLPNRLLLSAQLQHGIDIARRDDEALALLVMDLDRFKDVNDSYGHSAGDALLQQVAERLTSRLRSADTVTRLGGDEFAVLLENLVQPQDAARVAMEIISLLSEPWQLANGAELRLGASVGISLFPAHGHSAEELLQQADAALYQAKNEGRGRFQYFSADLTEATRQRIELEARLRHAINDQQLRVYYQPQVDIATGRIVGAEALVRWQDPEQGLISPARFIPLAEETGLISVIGEWVLRETCRQGKVWLDAGLPPLTLAVNLSARQIHQGDIAATVMQILSDTGFPAEWLELELTESALMQRETEAVTILERLRGLGLHLAMDDFGTGYSSLAYLKRFPLDVLKIDKSFVDDIPHQRDDMEIAATIIAMGHILGFKVLAEGVETAEQLAFLQLKGCDQYQGYLTSPPVPADAFVTLLRNPIYSAGDPMVR</sequence>
<dbReference type="Pfam" id="PF00989">
    <property type="entry name" value="PAS"/>
    <property type="match status" value="1"/>
</dbReference>
<feature type="transmembrane region" description="Helical" evidence="6">
    <location>
        <begin position="377"/>
        <end position="400"/>
    </location>
</feature>
<keyword evidence="12" id="KW-1185">Reference proteome</keyword>
<dbReference type="SMART" id="SM00267">
    <property type="entry name" value="GGDEF"/>
    <property type="match status" value="1"/>
</dbReference>
<accession>A0A7U7J2N4</accession>
<dbReference type="CDD" id="cd01949">
    <property type="entry name" value="GGDEF"/>
    <property type="match status" value="1"/>
</dbReference>
<dbReference type="InterPro" id="IPR035919">
    <property type="entry name" value="EAL_sf"/>
</dbReference>
<dbReference type="Gene3D" id="3.30.450.20">
    <property type="entry name" value="PAS domain"/>
    <property type="match status" value="5"/>
</dbReference>
<feature type="coiled-coil region" evidence="5">
    <location>
        <begin position="709"/>
        <end position="736"/>
    </location>
</feature>